<dbReference type="AlphaFoldDB" id="A0A370HPV3"/>
<reference evidence="2 3" key="1">
    <citation type="submission" date="2018-07" db="EMBL/GenBank/DDBJ databases">
        <title>Genomic Encyclopedia of Type Strains, Phase IV (KMG-IV): sequencing the most valuable type-strain genomes for metagenomic binning, comparative biology and taxonomic classification.</title>
        <authorList>
            <person name="Goeker M."/>
        </authorList>
    </citation>
    <scope>NUCLEOTIDE SEQUENCE [LARGE SCALE GENOMIC DNA]</scope>
    <source>
        <strain evidence="2 3">DSM 44290</strain>
    </source>
</reference>
<name>A0A370HPV3_9NOCA</name>
<dbReference type="SMART" id="SM00028">
    <property type="entry name" value="TPR"/>
    <property type="match status" value="6"/>
</dbReference>
<dbReference type="GO" id="GO:0043531">
    <property type="term" value="F:ADP binding"/>
    <property type="evidence" value="ECO:0007669"/>
    <property type="project" value="InterPro"/>
</dbReference>
<sequence length="858" mass="93877">MRATRAPGRGRGSLVQRISDWRAGRNVPYRFESFEPVLVTLLRMAEATAKPAPAGLSNHAAWHRLWKAAATAEPARPVVTTALRRDIATFVGRDAEVRRLLEAARPGGVVAIHTVDGMPGIGKTALVTRAAHLLADRFPDGRFFVELNAHTPGHTPADPFTVLGTLLTNLGIADGHLPESLEARCALWRDRLSDKRVLLVLDDARDHTQIEPLLPAGPGCLTLITSRRRLIALDGAQPLPLETLDPEHAAELFCRLAQRDPTGSEADAVADIVRSCGYLPLALVLLAGRLAHHPTWTLTGLATELGSTRDRLGELDTGHRAAHAAFTTSYRNLPTDRQRLFRRLGLHPGVDLDAYAVAALCDLPLTAARHALEDLYTDHLIDEISLGRYRLHDLLREFADNLARDDPTEDRARAMDRLLDYYQRAALTAVRLLPGYPESRSATSDPVIPDLSTSARAVTWVRRERANLMACLEYATANAMLGRVITLTDALIGELRLCGPWQKFLAFARHDAVTGLNQFRAGQLGLPDLGAADLPAESYSQAADLLQRLVDDEASGDDRHARAEALHTLAWARFLSDHHEAAIDALEQSVTMHRELGDRAGEAAALTILGWIEHVVGDDVTAVALLQRALTLHRDLGNRAGEAEALRHLGILRHIAGDHVAGMHVLRRVAQIYSELGDRYEQALATGMQAWIASFATDRATVVALHQHALAIYRDAEDLPGQAMTLNALGWIHHQAGNLPAAWELTRRALALYREIGDRTGEASVLHNMGRLRFLEHDYADATDLIGQACEVYRGSGNLAGEAVALGNLGWVRYLTGDRQAATDLLELALARSRAIGHRRGEIEALDRLDKIKNGTTP</sequence>
<dbReference type="Gene3D" id="3.40.50.300">
    <property type="entry name" value="P-loop containing nucleotide triphosphate hydrolases"/>
    <property type="match status" value="1"/>
</dbReference>
<accession>A0A370HPV3</accession>
<evidence type="ECO:0000259" key="1">
    <source>
        <dbReference type="Pfam" id="PF00931"/>
    </source>
</evidence>
<keyword evidence="3" id="KW-1185">Reference proteome</keyword>
<dbReference type="Pfam" id="PF13374">
    <property type="entry name" value="TPR_10"/>
    <property type="match status" value="1"/>
</dbReference>
<dbReference type="SUPFAM" id="SSF52540">
    <property type="entry name" value="P-loop containing nucleoside triphosphate hydrolases"/>
    <property type="match status" value="1"/>
</dbReference>
<dbReference type="PANTHER" id="PTHR47691:SF3">
    <property type="entry name" value="HTH-TYPE TRANSCRIPTIONAL REGULATOR RV0890C-RELATED"/>
    <property type="match status" value="1"/>
</dbReference>
<dbReference type="InterPro" id="IPR011990">
    <property type="entry name" value="TPR-like_helical_dom_sf"/>
</dbReference>
<feature type="domain" description="NB-ARC" evidence="1">
    <location>
        <begin position="99"/>
        <end position="259"/>
    </location>
</feature>
<evidence type="ECO:0000313" key="3">
    <source>
        <dbReference type="Proteomes" id="UP000254869"/>
    </source>
</evidence>
<evidence type="ECO:0000313" key="2">
    <source>
        <dbReference type="EMBL" id="RDI60340.1"/>
    </source>
</evidence>
<dbReference type="Proteomes" id="UP000254869">
    <property type="component" value="Unassembled WGS sequence"/>
</dbReference>
<dbReference type="Gene3D" id="1.25.40.10">
    <property type="entry name" value="Tetratricopeptide repeat domain"/>
    <property type="match status" value="2"/>
</dbReference>
<dbReference type="PANTHER" id="PTHR47691">
    <property type="entry name" value="REGULATOR-RELATED"/>
    <property type="match status" value="1"/>
</dbReference>
<dbReference type="PRINTS" id="PR00364">
    <property type="entry name" value="DISEASERSIST"/>
</dbReference>
<dbReference type="Pfam" id="PF00931">
    <property type="entry name" value="NB-ARC"/>
    <property type="match status" value="1"/>
</dbReference>
<comment type="caution">
    <text evidence="2">The sequence shown here is derived from an EMBL/GenBank/DDBJ whole genome shotgun (WGS) entry which is preliminary data.</text>
</comment>
<dbReference type="InterPro" id="IPR027417">
    <property type="entry name" value="P-loop_NTPase"/>
</dbReference>
<dbReference type="EMBL" id="QQBC01000016">
    <property type="protein sequence ID" value="RDI60340.1"/>
    <property type="molecule type" value="Genomic_DNA"/>
</dbReference>
<protein>
    <submittedName>
        <fullName evidence="2">Putative ATPase</fullName>
    </submittedName>
</protein>
<dbReference type="InterPro" id="IPR002182">
    <property type="entry name" value="NB-ARC"/>
</dbReference>
<dbReference type="STRING" id="1210086.GCA_001613105_06255"/>
<gene>
    <name evidence="2" type="ORF">DFR76_11672</name>
</gene>
<proteinExistence type="predicted"/>
<dbReference type="Pfam" id="PF13424">
    <property type="entry name" value="TPR_12"/>
    <property type="match status" value="1"/>
</dbReference>
<dbReference type="InterPro" id="IPR019734">
    <property type="entry name" value="TPR_rpt"/>
</dbReference>
<dbReference type="SUPFAM" id="SSF48452">
    <property type="entry name" value="TPR-like"/>
    <property type="match status" value="2"/>
</dbReference>
<organism evidence="2 3">
    <name type="scientific">Nocardia pseudobrasiliensis</name>
    <dbReference type="NCBI Taxonomy" id="45979"/>
    <lineage>
        <taxon>Bacteria</taxon>
        <taxon>Bacillati</taxon>
        <taxon>Actinomycetota</taxon>
        <taxon>Actinomycetes</taxon>
        <taxon>Mycobacteriales</taxon>
        <taxon>Nocardiaceae</taxon>
        <taxon>Nocardia</taxon>
    </lineage>
</organism>